<gene>
    <name evidence="3" type="ORF">ATO7_11653</name>
</gene>
<evidence type="ECO:0000313" key="3">
    <source>
        <dbReference type="EMBL" id="ORE85946.1"/>
    </source>
</evidence>
<feature type="region of interest" description="Disordered" evidence="1">
    <location>
        <begin position="217"/>
        <end position="269"/>
    </location>
</feature>
<dbReference type="AlphaFoldDB" id="A0A1Y1SC78"/>
<organism evidence="3 4">
    <name type="scientific">Oceanococcus atlanticus</name>
    <dbReference type="NCBI Taxonomy" id="1317117"/>
    <lineage>
        <taxon>Bacteria</taxon>
        <taxon>Pseudomonadati</taxon>
        <taxon>Pseudomonadota</taxon>
        <taxon>Gammaproteobacteria</taxon>
        <taxon>Chromatiales</taxon>
        <taxon>Oceanococcaceae</taxon>
        <taxon>Oceanococcus</taxon>
    </lineage>
</organism>
<feature type="chain" id="PRO_5012033498" description="DUF4412 domain-containing protein" evidence="2">
    <location>
        <begin position="25"/>
        <end position="283"/>
    </location>
</feature>
<comment type="caution">
    <text evidence="3">The sequence shown here is derived from an EMBL/GenBank/DDBJ whole genome shotgun (WGS) entry which is preliminary data.</text>
</comment>
<accession>A0A1Y1SC78</accession>
<keyword evidence="2" id="KW-0732">Signal</keyword>
<dbReference type="Proteomes" id="UP000192342">
    <property type="component" value="Unassembled WGS sequence"/>
</dbReference>
<evidence type="ECO:0000256" key="1">
    <source>
        <dbReference type="SAM" id="MobiDB-lite"/>
    </source>
</evidence>
<feature type="signal peptide" evidence="2">
    <location>
        <begin position="1"/>
        <end position="24"/>
    </location>
</feature>
<dbReference type="OrthoDB" id="6238784at2"/>
<evidence type="ECO:0000256" key="2">
    <source>
        <dbReference type="SAM" id="SignalP"/>
    </source>
</evidence>
<keyword evidence="4" id="KW-1185">Reference proteome</keyword>
<dbReference type="EMBL" id="AQQV01000003">
    <property type="protein sequence ID" value="ORE85946.1"/>
    <property type="molecule type" value="Genomic_DNA"/>
</dbReference>
<evidence type="ECO:0000313" key="4">
    <source>
        <dbReference type="Proteomes" id="UP000192342"/>
    </source>
</evidence>
<protein>
    <recommendedName>
        <fullName evidence="5">DUF4412 domain-containing protein</fullName>
    </recommendedName>
</protein>
<dbReference type="RefSeq" id="WP_146680318.1">
    <property type="nucleotide sequence ID" value="NZ_AQQV01000003.1"/>
</dbReference>
<proteinExistence type="predicted"/>
<name>A0A1Y1SC78_9GAMM</name>
<feature type="compositionally biased region" description="Basic and acidic residues" evidence="1">
    <location>
        <begin position="244"/>
        <end position="269"/>
    </location>
</feature>
<sequence length="283" mass="30501">MNMRKHMINGLAVVAMLAGGSAWAGVAVLKSGKDVMQMEYVGDNLLRMGSGRDGYMVFRDGKIYMVSGEPGQETVIDAGAAFQMMRGMMPDTQPSASRVNSMTNTGRKETVAGIVGEVWSVSYVDENGKTQQGEFVLSGDKRARELRNAMHGMSRAFLKLAGKDPSQADVMVKELKQRGKGILRFNDEMTVTSLSGERVASSRFDLPAEPMAMPNMQGFGGGASQAQSNEKSGGGFSLGGLFGKKAERQADRVENRTESEVDQQTDKAVDKALDKAFGKLFGN</sequence>
<feature type="compositionally biased region" description="Gly residues" evidence="1">
    <location>
        <begin position="232"/>
        <end position="242"/>
    </location>
</feature>
<evidence type="ECO:0008006" key="5">
    <source>
        <dbReference type="Google" id="ProtNLM"/>
    </source>
</evidence>
<reference evidence="3 4" key="1">
    <citation type="submission" date="2013-04" db="EMBL/GenBank/DDBJ databases">
        <title>Oceanococcus atlanticus 22II-S10r2 Genome Sequencing.</title>
        <authorList>
            <person name="Lai Q."/>
            <person name="Li G."/>
            <person name="Shao Z."/>
        </authorList>
    </citation>
    <scope>NUCLEOTIDE SEQUENCE [LARGE SCALE GENOMIC DNA]</scope>
    <source>
        <strain evidence="3 4">22II-S10r2</strain>
    </source>
</reference>